<dbReference type="AlphaFoldDB" id="A0A372NLX5"/>
<dbReference type="PANTHER" id="PTHR48111:SF22">
    <property type="entry name" value="REGULATOR OF RPOS"/>
    <property type="match status" value="1"/>
</dbReference>
<dbReference type="Gene3D" id="6.10.250.690">
    <property type="match status" value="1"/>
</dbReference>
<dbReference type="InterPro" id="IPR001867">
    <property type="entry name" value="OmpR/PhoB-type_DNA-bd"/>
</dbReference>
<dbReference type="EMBL" id="QWDC01000007">
    <property type="protein sequence ID" value="RFZ89966.1"/>
    <property type="molecule type" value="Genomic_DNA"/>
</dbReference>
<evidence type="ECO:0000256" key="5">
    <source>
        <dbReference type="ARBA" id="ARBA00023163"/>
    </source>
</evidence>
<evidence type="ECO:0000256" key="6">
    <source>
        <dbReference type="PROSITE-ProRule" id="PRU00169"/>
    </source>
</evidence>
<dbReference type="Proteomes" id="UP000264217">
    <property type="component" value="Unassembled WGS sequence"/>
</dbReference>
<dbReference type="Gene3D" id="1.10.10.10">
    <property type="entry name" value="Winged helix-like DNA-binding domain superfamily/Winged helix DNA-binding domain"/>
    <property type="match status" value="1"/>
</dbReference>
<dbReference type="GO" id="GO:0006355">
    <property type="term" value="P:regulation of DNA-templated transcription"/>
    <property type="evidence" value="ECO:0007669"/>
    <property type="project" value="InterPro"/>
</dbReference>
<keyword evidence="3" id="KW-0805">Transcription regulation</keyword>
<evidence type="ECO:0000259" key="9">
    <source>
        <dbReference type="PROSITE" id="PS51755"/>
    </source>
</evidence>
<dbReference type="Pfam" id="PF00072">
    <property type="entry name" value="Response_reg"/>
    <property type="match status" value="1"/>
</dbReference>
<keyword evidence="4 7" id="KW-0238">DNA-binding</keyword>
<evidence type="ECO:0000313" key="10">
    <source>
        <dbReference type="EMBL" id="RFZ89966.1"/>
    </source>
</evidence>
<feature type="modified residue" description="4-aspartylphosphate" evidence="6">
    <location>
        <position position="51"/>
    </location>
</feature>
<dbReference type="OrthoDB" id="9790442at2"/>
<evidence type="ECO:0000256" key="1">
    <source>
        <dbReference type="ARBA" id="ARBA00022553"/>
    </source>
</evidence>
<dbReference type="RefSeq" id="WP_117394221.1">
    <property type="nucleotide sequence ID" value="NZ_QWDC01000007.1"/>
</dbReference>
<name>A0A372NLX5_9SPHI</name>
<comment type="caution">
    <text evidence="10">The sequence shown here is derived from an EMBL/GenBank/DDBJ whole genome shotgun (WGS) entry which is preliminary data.</text>
</comment>
<dbReference type="Gene3D" id="3.40.50.2300">
    <property type="match status" value="1"/>
</dbReference>
<keyword evidence="11" id="KW-1185">Reference proteome</keyword>
<sequence length="225" mass="25561">MKVLFIEDEPVLADDMLEYFSSQGMLCESARTFTAASEKIMNYAYDIIIVDIGLPDGSGMKLIPSVVTQNQDTGIMIVSAKASLPDKLEGLRLGADDYVTKPFYIEELNARMHALYRRKALKGTHRIVFDDFSIEPELKVLYHQNTEISLTKKEYQLLLYFIVNKERVVSKAAIAEHVWGDYADQLDNFDAIYVHLMNLRKKLSKASGGKEYISTVYGMGYKFNS</sequence>
<accession>A0A372NLX5</accession>
<dbReference type="CDD" id="cd00383">
    <property type="entry name" value="trans_reg_C"/>
    <property type="match status" value="1"/>
</dbReference>
<dbReference type="InterPro" id="IPR001789">
    <property type="entry name" value="Sig_transdc_resp-reg_receiver"/>
</dbReference>
<proteinExistence type="predicted"/>
<feature type="domain" description="OmpR/PhoB-type" evidence="9">
    <location>
        <begin position="124"/>
        <end position="225"/>
    </location>
</feature>
<keyword evidence="1 6" id="KW-0597">Phosphoprotein</keyword>
<gene>
    <name evidence="10" type="ORF">D0C36_23705</name>
</gene>
<dbReference type="Pfam" id="PF00486">
    <property type="entry name" value="Trans_reg_C"/>
    <property type="match status" value="1"/>
</dbReference>
<reference evidence="10 11" key="1">
    <citation type="submission" date="2018-08" db="EMBL/GenBank/DDBJ databases">
        <title>Mucilaginibacter sp. MYSH2.</title>
        <authorList>
            <person name="Seo T."/>
        </authorList>
    </citation>
    <scope>NUCLEOTIDE SEQUENCE [LARGE SCALE GENOMIC DNA]</scope>
    <source>
        <strain evidence="10 11">MYSH2</strain>
    </source>
</reference>
<dbReference type="InterPro" id="IPR036388">
    <property type="entry name" value="WH-like_DNA-bd_sf"/>
</dbReference>
<dbReference type="PROSITE" id="PS51755">
    <property type="entry name" value="OMPR_PHOB"/>
    <property type="match status" value="1"/>
</dbReference>
<dbReference type="SMART" id="SM00448">
    <property type="entry name" value="REC"/>
    <property type="match status" value="1"/>
</dbReference>
<keyword evidence="2" id="KW-0902">Two-component regulatory system</keyword>
<dbReference type="SUPFAM" id="SSF52172">
    <property type="entry name" value="CheY-like"/>
    <property type="match status" value="1"/>
</dbReference>
<dbReference type="InterPro" id="IPR039420">
    <property type="entry name" value="WalR-like"/>
</dbReference>
<feature type="domain" description="Response regulatory" evidence="8">
    <location>
        <begin position="2"/>
        <end position="116"/>
    </location>
</feature>
<evidence type="ECO:0000256" key="2">
    <source>
        <dbReference type="ARBA" id="ARBA00023012"/>
    </source>
</evidence>
<dbReference type="GO" id="GO:0032993">
    <property type="term" value="C:protein-DNA complex"/>
    <property type="evidence" value="ECO:0007669"/>
    <property type="project" value="TreeGrafter"/>
</dbReference>
<dbReference type="GO" id="GO:0005829">
    <property type="term" value="C:cytosol"/>
    <property type="evidence" value="ECO:0007669"/>
    <property type="project" value="TreeGrafter"/>
</dbReference>
<protein>
    <submittedName>
        <fullName evidence="10">DNA-binding response regulator</fullName>
    </submittedName>
</protein>
<evidence type="ECO:0000259" key="8">
    <source>
        <dbReference type="PROSITE" id="PS50110"/>
    </source>
</evidence>
<keyword evidence="5" id="KW-0804">Transcription</keyword>
<evidence type="ECO:0000256" key="4">
    <source>
        <dbReference type="ARBA" id="ARBA00023125"/>
    </source>
</evidence>
<dbReference type="PANTHER" id="PTHR48111">
    <property type="entry name" value="REGULATOR OF RPOS"/>
    <property type="match status" value="1"/>
</dbReference>
<dbReference type="GO" id="GO:0000156">
    <property type="term" value="F:phosphorelay response regulator activity"/>
    <property type="evidence" value="ECO:0007669"/>
    <property type="project" value="TreeGrafter"/>
</dbReference>
<feature type="DNA-binding region" description="OmpR/PhoB-type" evidence="7">
    <location>
        <begin position="124"/>
        <end position="225"/>
    </location>
</feature>
<evidence type="ECO:0000313" key="11">
    <source>
        <dbReference type="Proteomes" id="UP000264217"/>
    </source>
</evidence>
<dbReference type="SMART" id="SM00862">
    <property type="entry name" value="Trans_reg_C"/>
    <property type="match status" value="1"/>
</dbReference>
<dbReference type="GO" id="GO:0000976">
    <property type="term" value="F:transcription cis-regulatory region binding"/>
    <property type="evidence" value="ECO:0007669"/>
    <property type="project" value="TreeGrafter"/>
</dbReference>
<organism evidence="10 11">
    <name type="scientific">Mucilaginibacter conchicola</name>
    <dbReference type="NCBI Taxonomy" id="2303333"/>
    <lineage>
        <taxon>Bacteria</taxon>
        <taxon>Pseudomonadati</taxon>
        <taxon>Bacteroidota</taxon>
        <taxon>Sphingobacteriia</taxon>
        <taxon>Sphingobacteriales</taxon>
        <taxon>Sphingobacteriaceae</taxon>
        <taxon>Mucilaginibacter</taxon>
    </lineage>
</organism>
<evidence type="ECO:0000256" key="7">
    <source>
        <dbReference type="PROSITE-ProRule" id="PRU01091"/>
    </source>
</evidence>
<evidence type="ECO:0000256" key="3">
    <source>
        <dbReference type="ARBA" id="ARBA00023015"/>
    </source>
</evidence>
<dbReference type="InterPro" id="IPR011006">
    <property type="entry name" value="CheY-like_superfamily"/>
</dbReference>
<dbReference type="PROSITE" id="PS50110">
    <property type="entry name" value="RESPONSE_REGULATORY"/>
    <property type="match status" value="1"/>
</dbReference>